<feature type="chain" id="PRO_5012930011" evidence="1">
    <location>
        <begin position="25"/>
        <end position="307"/>
    </location>
</feature>
<organism evidence="2 3">
    <name type="scientific">Aromatoleum tolulyticum</name>
    <dbReference type="NCBI Taxonomy" id="34027"/>
    <lineage>
        <taxon>Bacteria</taxon>
        <taxon>Pseudomonadati</taxon>
        <taxon>Pseudomonadota</taxon>
        <taxon>Betaproteobacteria</taxon>
        <taxon>Rhodocyclales</taxon>
        <taxon>Rhodocyclaceae</taxon>
        <taxon>Aromatoleum</taxon>
    </lineage>
</organism>
<feature type="signal peptide" evidence="1">
    <location>
        <begin position="1"/>
        <end position="24"/>
    </location>
</feature>
<accession>A0A1N7AVL4</accession>
<evidence type="ECO:0000256" key="1">
    <source>
        <dbReference type="SAM" id="SignalP"/>
    </source>
</evidence>
<protein>
    <submittedName>
        <fullName evidence="2">ABC-type uncharacterized transport system, substrate-binding protein</fullName>
    </submittedName>
</protein>
<evidence type="ECO:0000313" key="3">
    <source>
        <dbReference type="Proteomes" id="UP000186819"/>
    </source>
</evidence>
<proteinExistence type="predicted"/>
<dbReference type="InterPro" id="IPR007487">
    <property type="entry name" value="ABC_transpt-TYRBP-like"/>
</dbReference>
<dbReference type="AlphaFoldDB" id="A0A1N7AVL4"/>
<dbReference type="PANTHER" id="PTHR35271">
    <property type="entry name" value="ABC TRANSPORTER, SUBSTRATE-BINDING LIPOPROTEIN-RELATED"/>
    <property type="match status" value="1"/>
</dbReference>
<dbReference type="Proteomes" id="UP000186819">
    <property type="component" value="Unassembled WGS sequence"/>
</dbReference>
<gene>
    <name evidence="2" type="ORF">SAMN05421829_11568</name>
</gene>
<keyword evidence="1" id="KW-0732">Signal</keyword>
<dbReference type="Pfam" id="PF04392">
    <property type="entry name" value="ABC_sub_bind"/>
    <property type="match status" value="1"/>
</dbReference>
<dbReference type="EMBL" id="FTMD01000015">
    <property type="protein sequence ID" value="SIR43061.1"/>
    <property type="molecule type" value="Genomic_DNA"/>
</dbReference>
<dbReference type="OrthoDB" id="9178917at2"/>
<name>A0A1N7AVL4_9RHOO</name>
<dbReference type="STRING" id="34027.SAMN05421829_11568"/>
<reference evidence="3" key="1">
    <citation type="submission" date="2017-01" db="EMBL/GenBank/DDBJ databases">
        <authorList>
            <person name="Varghese N."/>
            <person name="Submissions S."/>
        </authorList>
    </citation>
    <scope>NUCLEOTIDE SEQUENCE [LARGE SCALE GENOMIC DNA]</scope>
    <source>
        <strain evidence="3">ATCC 51758</strain>
    </source>
</reference>
<keyword evidence="3" id="KW-1185">Reference proteome</keyword>
<evidence type="ECO:0000313" key="2">
    <source>
        <dbReference type="EMBL" id="SIR43061.1"/>
    </source>
</evidence>
<sequence>MLNRFARLVLALWVLALLAPSAFALEAAVVLSKRSDAQTAFATALGREVSSSASVRLNDAGSTGEAINEAALKRADVVIAVGTEAADAIAERSTAPILVALISTPNLRALQQRHPRAKLGGFVLDQPLGRHMRLIRATNPKTTRVGVLLGPQSAPMRSALAEAGARHGLTMSFETIEDTDALLPALERLLEGSDAILAVPDPIAYSSGTARPILLTTYRYRKPLFGYSQAYVTAGAIASVYTAPEDAARQAGEWLVAQQGAGHIDLPVTEAPRYFSVGVNRHVARSLQYPVPDESALLEAIEKRRPH</sequence>
<dbReference type="Gene3D" id="3.40.50.2300">
    <property type="match status" value="2"/>
</dbReference>
<dbReference type="PANTHER" id="PTHR35271:SF1">
    <property type="entry name" value="ABC TRANSPORTER, SUBSTRATE-BINDING LIPOPROTEIN"/>
    <property type="match status" value="1"/>
</dbReference>